<dbReference type="Gene3D" id="1.10.10.60">
    <property type="entry name" value="Homeodomain-like"/>
    <property type="match status" value="1"/>
</dbReference>
<dbReference type="PROSITE" id="PS01124">
    <property type="entry name" value="HTH_ARAC_FAMILY_2"/>
    <property type="match status" value="1"/>
</dbReference>
<feature type="domain" description="HTH araC/xylS-type" evidence="4">
    <location>
        <begin position="188"/>
        <end position="298"/>
    </location>
</feature>
<keyword evidence="3" id="KW-0804">Transcription</keyword>
<organism evidence="5 6">
    <name type="scientific">Pedobacter punctiformis</name>
    <dbReference type="NCBI Taxonomy" id="3004097"/>
    <lineage>
        <taxon>Bacteria</taxon>
        <taxon>Pseudomonadati</taxon>
        <taxon>Bacteroidota</taxon>
        <taxon>Sphingobacteriia</taxon>
        <taxon>Sphingobacteriales</taxon>
        <taxon>Sphingobacteriaceae</taxon>
        <taxon>Pedobacter</taxon>
    </lineage>
</organism>
<evidence type="ECO:0000256" key="2">
    <source>
        <dbReference type="ARBA" id="ARBA00023125"/>
    </source>
</evidence>
<keyword evidence="1" id="KW-0805">Transcription regulation</keyword>
<evidence type="ECO:0000313" key="6">
    <source>
        <dbReference type="Proteomes" id="UP001144347"/>
    </source>
</evidence>
<dbReference type="RefSeq" id="WP_269426235.1">
    <property type="nucleotide sequence ID" value="NZ_JAPWGM010000001.1"/>
</dbReference>
<evidence type="ECO:0000256" key="3">
    <source>
        <dbReference type="ARBA" id="ARBA00023163"/>
    </source>
</evidence>
<proteinExistence type="predicted"/>
<protein>
    <submittedName>
        <fullName evidence="5">Helix-turn-helix transcriptional regulator</fullName>
    </submittedName>
</protein>
<keyword evidence="6" id="KW-1185">Reference proteome</keyword>
<name>A0ABT4L5G8_9SPHI</name>
<keyword evidence="2" id="KW-0238">DNA-binding</keyword>
<dbReference type="PANTHER" id="PTHR43280">
    <property type="entry name" value="ARAC-FAMILY TRANSCRIPTIONAL REGULATOR"/>
    <property type="match status" value="1"/>
</dbReference>
<dbReference type="InterPro" id="IPR009057">
    <property type="entry name" value="Homeodomain-like_sf"/>
</dbReference>
<dbReference type="Proteomes" id="UP001144347">
    <property type="component" value="Unassembled WGS sequence"/>
</dbReference>
<dbReference type="PANTHER" id="PTHR43280:SF32">
    <property type="entry name" value="TRANSCRIPTIONAL REGULATORY PROTEIN"/>
    <property type="match status" value="1"/>
</dbReference>
<reference evidence="5" key="1">
    <citation type="submission" date="2022-12" db="EMBL/GenBank/DDBJ databases">
        <title>Genome sequence of HCMS5-2.</title>
        <authorList>
            <person name="Woo H."/>
        </authorList>
    </citation>
    <scope>NUCLEOTIDE SEQUENCE</scope>
    <source>
        <strain evidence="5">HCMS5-2</strain>
    </source>
</reference>
<comment type="caution">
    <text evidence="5">The sequence shown here is derived from an EMBL/GenBank/DDBJ whole genome shotgun (WGS) entry which is preliminary data.</text>
</comment>
<dbReference type="EMBL" id="JAPWGM010000001">
    <property type="protein sequence ID" value="MCZ4243165.1"/>
    <property type="molecule type" value="Genomic_DNA"/>
</dbReference>
<evidence type="ECO:0000259" key="4">
    <source>
        <dbReference type="PROSITE" id="PS01124"/>
    </source>
</evidence>
<dbReference type="SUPFAM" id="SSF46689">
    <property type="entry name" value="Homeodomain-like"/>
    <property type="match status" value="1"/>
</dbReference>
<dbReference type="Pfam" id="PF12833">
    <property type="entry name" value="HTH_18"/>
    <property type="match status" value="1"/>
</dbReference>
<gene>
    <name evidence="5" type="ORF">O0955_04040</name>
</gene>
<accession>A0ABT4L5G8</accession>
<sequence length="298" mass="34577">MKTETIEDFYSRISPGYSLGQRYKPQQFNVQPRNYNCGTSATAYNRRDFYKISFVIGEGTLYYANKGIKIDRPALMFSNPMIPYAWEPSSEEQRGYFCLFTESFIHTESHQNSVLESPLFKVGSDPVFFLDAKQEEKVSSIYESMMQEIETDYLHKTELLRSYVHLLIHEALKMQPAQSYFKHANATSRITNLFLELLERQFPIDTPKHYLSLKTPNDFALKLSVHVNHLNRAVKQITGKTTGLHIADRIMSEAKALLKHTDWNVAEIANCLGFEYPAYFNNFFKKHASITPSSFRFQ</sequence>
<dbReference type="SMART" id="SM00342">
    <property type="entry name" value="HTH_ARAC"/>
    <property type="match status" value="1"/>
</dbReference>
<evidence type="ECO:0000313" key="5">
    <source>
        <dbReference type="EMBL" id="MCZ4243165.1"/>
    </source>
</evidence>
<dbReference type="InterPro" id="IPR018060">
    <property type="entry name" value="HTH_AraC"/>
</dbReference>
<evidence type="ECO:0000256" key="1">
    <source>
        <dbReference type="ARBA" id="ARBA00023015"/>
    </source>
</evidence>